<dbReference type="STRING" id="296587.C1E567"/>
<protein>
    <recommendedName>
        <fullName evidence="2">AB hydrolase-1 domain-containing protein</fullName>
    </recommendedName>
</protein>
<dbReference type="AlphaFoldDB" id="C1E567"/>
<dbReference type="eggNOG" id="ENOG502R77W">
    <property type="taxonomic scope" value="Eukaryota"/>
</dbReference>
<dbReference type="InterPro" id="IPR000073">
    <property type="entry name" value="AB_hydrolase_1"/>
</dbReference>
<evidence type="ECO:0000259" key="2">
    <source>
        <dbReference type="Pfam" id="PF12697"/>
    </source>
</evidence>
<dbReference type="OMA" id="RRSHWPD"/>
<organism evidence="3 4">
    <name type="scientific">Micromonas commoda (strain RCC299 / NOUM17 / CCMP2709)</name>
    <name type="common">Picoplanktonic green alga</name>
    <dbReference type="NCBI Taxonomy" id="296587"/>
    <lineage>
        <taxon>Eukaryota</taxon>
        <taxon>Viridiplantae</taxon>
        <taxon>Chlorophyta</taxon>
        <taxon>Mamiellophyceae</taxon>
        <taxon>Mamiellales</taxon>
        <taxon>Mamiellaceae</taxon>
        <taxon>Micromonas</taxon>
    </lineage>
</organism>
<dbReference type="OrthoDB" id="19657at2759"/>
<dbReference type="SUPFAM" id="SSF53474">
    <property type="entry name" value="alpha/beta-Hydrolases"/>
    <property type="match status" value="1"/>
</dbReference>
<name>C1E567_MICCC</name>
<proteinExistence type="predicted"/>
<dbReference type="RefSeq" id="XP_002501203.1">
    <property type="nucleotide sequence ID" value="XM_002501157.1"/>
</dbReference>
<sequence length="339" mass="35990">MRTHHIPSTDGVVLEVHDRGTSPSSSSSGLERDEPTVLLLAHANGFHSRTWDAAAEELMRVASSAEGLGGRTGGVRVITFSFRAHGKSTAPISAGRDALRWGKFSEDLLAVVEQTPGLVRGKLVGIGHSLGAHAMLRAEASRPGTFASLYCFEPIFVCDPGKLPPFVPMSLERAAARRRRTFPSRSDARAAYGSKPPLNILQSEVLDAYVRHGFVDAAGGEKGEVTLACTPETESTVFACGGVEAEANKLVGGGKVRCPVTVAHGATHDPRDVYGRSPNDAIYSSIISPIIAEYIGENAFVEYAPALTHLGPLQDTVWFAKSVGAHLSRVGVAKGRSRL</sequence>
<evidence type="ECO:0000256" key="1">
    <source>
        <dbReference type="SAM" id="MobiDB-lite"/>
    </source>
</evidence>
<dbReference type="KEGG" id="mis:MICPUN_57489"/>
<evidence type="ECO:0000313" key="4">
    <source>
        <dbReference type="Proteomes" id="UP000002009"/>
    </source>
</evidence>
<dbReference type="Proteomes" id="UP000002009">
    <property type="component" value="Chromosome 4"/>
</dbReference>
<gene>
    <name evidence="3" type="ORF">MICPUN_57489</name>
</gene>
<feature type="region of interest" description="Disordered" evidence="1">
    <location>
        <begin position="1"/>
        <end position="33"/>
    </location>
</feature>
<reference evidence="3 4" key="1">
    <citation type="journal article" date="2009" name="Science">
        <title>Green evolution and dynamic adaptations revealed by genomes of the marine picoeukaryotes Micromonas.</title>
        <authorList>
            <person name="Worden A.Z."/>
            <person name="Lee J.H."/>
            <person name="Mock T."/>
            <person name="Rouze P."/>
            <person name="Simmons M.P."/>
            <person name="Aerts A.L."/>
            <person name="Allen A.E."/>
            <person name="Cuvelier M.L."/>
            <person name="Derelle E."/>
            <person name="Everett M.V."/>
            <person name="Foulon E."/>
            <person name="Grimwood J."/>
            <person name="Gundlach H."/>
            <person name="Henrissat B."/>
            <person name="Napoli C."/>
            <person name="McDonald S.M."/>
            <person name="Parker M.S."/>
            <person name="Rombauts S."/>
            <person name="Salamov A."/>
            <person name="Von Dassow P."/>
            <person name="Badger J.H."/>
            <person name="Coutinho P.M."/>
            <person name="Demir E."/>
            <person name="Dubchak I."/>
            <person name="Gentemann C."/>
            <person name="Eikrem W."/>
            <person name="Gready J.E."/>
            <person name="John U."/>
            <person name="Lanier W."/>
            <person name="Lindquist E.A."/>
            <person name="Lucas S."/>
            <person name="Mayer K.F."/>
            <person name="Moreau H."/>
            <person name="Not F."/>
            <person name="Otillar R."/>
            <person name="Panaud O."/>
            <person name="Pangilinan J."/>
            <person name="Paulsen I."/>
            <person name="Piegu B."/>
            <person name="Poliakov A."/>
            <person name="Robbens S."/>
            <person name="Schmutz J."/>
            <person name="Toulza E."/>
            <person name="Wyss T."/>
            <person name="Zelensky A."/>
            <person name="Zhou K."/>
            <person name="Armbrust E.V."/>
            <person name="Bhattacharya D."/>
            <person name="Goodenough U.W."/>
            <person name="Van de Peer Y."/>
            <person name="Grigoriev I.V."/>
        </authorList>
    </citation>
    <scope>NUCLEOTIDE SEQUENCE [LARGE SCALE GENOMIC DNA]</scope>
    <source>
        <strain evidence="4">RCC299 / NOUM17</strain>
    </source>
</reference>
<feature type="domain" description="AB hydrolase-1" evidence="2">
    <location>
        <begin position="38"/>
        <end position="209"/>
    </location>
</feature>
<dbReference type="Gene3D" id="3.40.50.1820">
    <property type="entry name" value="alpha/beta hydrolase"/>
    <property type="match status" value="1"/>
</dbReference>
<dbReference type="InParanoid" id="C1E567"/>
<accession>C1E567</accession>
<dbReference type="GeneID" id="8242867"/>
<dbReference type="Pfam" id="PF12697">
    <property type="entry name" value="Abhydrolase_6"/>
    <property type="match status" value="1"/>
</dbReference>
<dbReference type="EMBL" id="CP001325">
    <property type="protein sequence ID" value="ACO62461.1"/>
    <property type="molecule type" value="Genomic_DNA"/>
</dbReference>
<dbReference type="InterPro" id="IPR029058">
    <property type="entry name" value="AB_hydrolase_fold"/>
</dbReference>
<evidence type="ECO:0000313" key="3">
    <source>
        <dbReference type="EMBL" id="ACO62461.1"/>
    </source>
</evidence>
<keyword evidence="4" id="KW-1185">Reference proteome</keyword>